<dbReference type="Proteomes" id="UP001253637">
    <property type="component" value="Segment"/>
</dbReference>
<name>A0A811BP64_9VIRU</name>
<proteinExistence type="predicted"/>
<dbReference type="EMBL" id="LC625835">
    <property type="protein sequence ID" value="BCU03904.1"/>
    <property type="molecule type" value="Genomic_DNA"/>
</dbReference>
<evidence type="ECO:0000313" key="2">
    <source>
        <dbReference type="Proteomes" id="UP001253637"/>
    </source>
</evidence>
<accession>A0A811BP64</accession>
<protein>
    <submittedName>
        <fullName evidence="1">Uncharacterized protein</fullName>
    </submittedName>
</protein>
<sequence length="140" mass="15616">MLFSLFFLLHLLAAVVRNSFFSCSRADCERLFGARAQRRANRCQTATSLFFRGMRWRSGDGGDHMPNKFVIPWATPSHSLDVFFQETSLSPTDGTFFCRNTQICPLGRIRATGTTARLKKKARVAMGAPASLAVGNLFFS</sequence>
<reference evidence="1" key="1">
    <citation type="submission" date="2021-04" db="EMBL/GenBank/DDBJ databases">
        <title>Draft Genome Sequence of Pandoravirus japonicus, Isolated from the Sabaishi River of Niigata, Japan.</title>
        <authorList>
            <person name="Hosokawa N."/>
            <person name="Takahashi H."/>
            <person name="Aoki K."/>
            <person name="Takemura M."/>
        </authorList>
    </citation>
    <scope>NUCLEOTIDE SEQUENCE</scope>
</reference>
<evidence type="ECO:0000313" key="1">
    <source>
        <dbReference type="EMBL" id="BCU03904.1"/>
    </source>
</evidence>
<organism evidence="1 2">
    <name type="scientific">Pandoravirus japonicus</name>
    <dbReference type="NCBI Taxonomy" id="2823154"/>
    <lineage>
        <taxon>Viruses</taxon>
        <taxon>Pandoravirus</taxon>
    </lineage>
</organism>